<dbReference type="PROSITE" id="PS50109">
    <property type="entry name" value="HIS_KIN"/>
    <property type="match status" value="1"/>
</dbReference>
<evidence type="ECO:0000256" key="2">
    <source>
        <dbReference type="ARBA" id="ARBA00004370"/>
    </source>
</evidence>
<dbReference type="SMART" id="SM00304">
    <property type="entry name" value="HAMP"/>
    <property type="match status" value="1"/>
</dbReference>
<dbReference type="PRINTS" id="PR00344">
    <property type="entry name" value="BCTRLSENSOR"/>
</dbReference>
<dbReference type="EC" id="2.7.13.3" evidence="3"/>
<evidence type="ECO:0000256" key="4">
    <source>
        <dbReference type="ARBA" id="ARBA00022553"/>
    </source>
</evidence>
<dbReference type="InterPro" id="IPR003660">
    <property type="entry name" value="HAMP_dom"/>
</dbReference>
<feature type="domain" description="Histidine kinase" evidence="8">
    <location>
        <begin position="278"/>
        <end position="501"/>
    </location>
</feature>
<evidence type="ECO:0000256" key="5">
    <source>
        <dbReference type="ARBA" id="ARBA00022679"/>
    </source>
</evidence>
<dbReference type="InterPro" id="IPR036890">
    <property type="entry name" value="HATPase_C_sf"/>
</dbReference>
<dbReference type="InterPro" id="IPR004358">
    <property type="entry name" value="Sig_transdc_His_kin-like_C"/>
</dbReference>
<dbReference type="GO" id="GO:0016301">
    <property type="term" value="F:kinase activity"/>
    <property type="evidence" value="ECO:0007669"/>
    <property type="project" value="UniProtKB-KW"/>
</dbReference>
<keyword evidence="11" id="KW-1185">Reference proteome</keyword>
<dbReference type="SMART" id="SM00387">
    <property type="entry name" value="HATPase_c"/>
    <property type="match status" value="1"/>
</dbReference>
<evidence type="ECO:0000259" key="8">
    <source>
        <dbReference type="PROSITE" id="PS50109"/>
    </source>
</evidence>
<comment type="subcellular location">
    <subcellularLocation>
        <location evidence="2">Membrane</location>
    </subcellularLocation>
</comment>
<dbReference type="CDD" id="cd16922">
    <property type="entry name" value="HATPase_EvgS-ArcB-TorS-like"/>
    <property type="match status" value="1"/>
</dbReference>
<feature type="domain" description="HAMP" evidence="9">
    <location>
        <begin position="203"/>
        <end position="256"/>
    </location>
</feature>
<evidence type="ECO:0000313" key="11">
    <source>
        <dbReference type="Proteomes" id="UP001626549"/>
    </source>
</evidence>
<keyword evidence="5" id="KW-0808">Transferase</keyword>
<keyword evidence="7" id="KW-1133">Transmembrane helix</keyword>
<name>A0ABZ0I9Q0_9GAMM</name>
<reference evidence="10 11" key="1">
    <citation type="submission" date="2023-10" db="EMBL/GenBank/DDBJ databases">
        <title>Two novel species belonging to the OM43/NOR5 clade.</title>
        <authorList>
            <person name="Park M."/>
        </authorList>
    </citation>
    <scope>NUCLEOTIDE SEQUENCE [LARGE SCALE GENOMIC DNA]</scope>
    <source>
        <strain evidence="10 11">IMCC45268</strain>
    </source>
</reference>
<dbReference type="InterPro" id="IPR005467">
    <property type="entry name" value="His_kinase_dom"/>
</dbReference>
<dbReference type="PANTHER" id="PTHR43047">
    <property type="entry name" value="TWO-COMPONENT HISTIDINE PROTEIN KINASE"/>
    <property type="match status" value="1"/>
</dbReference>
<dbReference type="InterPro" id="IPR003661">
    <property type="entry name" value="HisK_dim/P_dom"/>
</dbReference>
<evidence type="ECO:0000259" key="9">
    <source>
        <dbReference type="PROSITE" id="PS50885"/>
    </source>
</evidence>
<evidence type="ECO:0000256" key="1">
    <source>
        <dbReference type="ARBA" id="ARBA00000085"/>
    </source>
</evidence>
<evidence type="ECO:0000256" key="3">
    <source>
        <dbReference type="ARBA" id="ARBA00012438"/>
    </source>
</evidence>
<dbReference type="Gene3D" id="6.10.340.10">
    <property type="match status" value="1"/>
</dbReference>
<organism evidence="10 11">
    <name type="scientific">Congregibacter brevis</name>
    <dbReference type="NCBI Taxonomy" id="3081201"/>
    <lineage>
        <taxon>Bacteria</taxon>
        <taxon>Pseudomonadati</taxon>
        <taxon>Pseudomonadota</taxon>
        <taxon>Gammaproteobacteria</taxon>
        <taxon>Cellvibrionales</taxon>
        <taxon>Halieaceae</taxon>
        <taxon>Congregibacter</taxon>
    </lineage>
</organism>
<proteinExistence type="predicted"/>
<keyword evidence="7" id="KW-0812">Transmembrane</keyword>
<dbReference type="RefSeq" id="WP_407326936.1">
    <property type="nucleotide sequence ID" value="NZ_CP136865.1"/>
</dbReference>
<dbReference type="SUPFAM" id="SSF47384">
    <property type="entry name" value="Homodimeric domain of signal transducing histidine kinase"/>
    <property type="match status" value="1"/>
</dbReference>
<accession>A0ABZ0I9Q0</accession>
<keyword evidence="4" id="KW-0597">Phosphoprotein</keyword>
<dbReference type="SMART" id="SM00388">
    <property type="entry name" value="HisKA"/>
    <property type="match status" value="1"/>
</dbReference>
<protein>
    <recommendedName>
        <fullName evidence="3">histidine kinase</fullName>
        <ecNumber evidence="3">2.7.13.3</ecNumber>
    </recommendedName>
</protein>
<dbReference type="Gene3D" id="1.10.287.130">
    <property type="match status" value="1"/>
</dbReference>
<comment type="catalytic activity">
    <reaction evidence="1">
        <text>ATP + protein L-histidine = ADP + protein N-phospho-L-histidine.</text>
        <dbReference type="EC" id="2.7.13.3"/>
    </reaction>
</comment>
<dbReference type="PANTHER" id="PTHR43047:SF72">
    <property type="entry name" value="OSMOSENSING HISTIDINE PROTEIN KINASE SLN1"/>
    <property type="match status" value="1"/>
</dbReference>
<dbReference type="InterPro" id="IPR036097">
    <property type="entry name" value="HisK_dim/P_sf"/>
</dbReference>
<dbReference type="CDD" id="cd00082">
    <property type="entry name" value="HisKA"/>
    <property type="match status" value="1"/>
</dbReference>
<evidence type="ECO:0000256" key="7">
    <source>
        <dbReference type="SAM" id="Phobius"/>
    </source>
</evidence>
<feature type="transmembrane region" description="Helical" evidence="7">
    <location>
        <begin position="184"/>
        <end position="204"/>
    </location>
</feature>
<dbReference type="Pfam" id="PF00672">
    <property type="entry name" value="HAMP"/>
    <property type="match status" value="1"/>
</dbReference>
<dbReference type="Pfam" id="PF00512">
    <property type="entry name" value="HisKA"/>
    <property type="match status" value="1"/>
</dbReference>
<dbReference type="EMBL" id="CP136865">
    <property type="protein sequence ID" value="WOJ96252.1"/>
    <property type="molecule type" value="Genomic_DNA"/>
</dbReference>
<keyword evidence="6 10" id="KW-0418">Kinase</keyword>
<dbReference type="SUPFAM" id="SSF55874">
    <property type="entry name" value="ATPase domain of HSP90 chaperone/DNA topoisomerase II/histidine kinase"/>
    <property type="match status" value="1"/>
</dbReference>
<evidence type="ECO:0000313" key="10">
    <source>
        <dbReference type="EMBL" id="WOJ96252.1"/>
    </source>
</evidence>
<dbReference type="Gene3D" id="3.30.565.10">
    <property type="entry name" value="Histidine kinase-like ATPase, C-terminal domain"/>
    <property type="match status" value="1"/>
</dbReference>
<dbReference type="Proteomes" id="UP001626549">
    <property type="component" value="Chromosome"/>
</dbReference>
<dbReference type="CDD" id="cd06225">
    <property type="entry name" value="HAMP"/>
    <property type="match status" value="1"/>
</dbReference>
<dbReference type="InterPro" id="IPR003594">
    <property type="entry name" value="HATPase_dom"/>
</dbReference>
<dbReference type="SUPFAM" id="SSF158472">
    <property type="entry name" value="HAMP domain-like"/>
    <property type="match status" value="1"/>
</dbReference>
<sequence length="508" mass="56181">MSLRRRLTLSLFTILILFAINVGTHFWGSYARSESMVAYRQAVTAGQLSGELAKQLEDQRQKILVLSTLRENTDDRLAEEDLRSALSGIAATRSTVEALGGMGSDVTALQFNLLRESSTRLLSSWGDFYENYNDATWRSDVDDPIPYLEASQRLKELEQRQAFIAVQRANVIDRTIALTDRITVLGFIASIFLTATLGFFLVRYTNDNLKRFKRGTQRLGAGELDYRIDDIDDDGELGDLATAFNSMSDKLRRAIDEEKDAKLSADEANAAKSRFLANVSHELRTPLNAIIGYSEMLHDELDDETPVDREQYQSDLDKIVLSGRQLLALIDDILDLSKIETGKMTLVREEFHPGEALTMAVDALAPLLRRNGNVLECDDFDELPLIQNDAVKFRQIVVNLLSNAAKFTEQGVIRVKASFMESAQELNIAVSDTGIGMTEEQQALVFEAFVQADDATSNTYGGTGLGLAICRDFCELMGGTISVESRPGEGSTFTLSLPVDPASVPEAA</sequence>
<keyword evidence="7" id="KW-0472">Membrane</keyword>
<evidence type="ECO:0000256" key="6">
    <source>
        <dbReference type="ARBA" id="ARBA00022777"/>
    </source>
</evidence>
<gene>
    <name evidence="10" type="ORF">R0137_13490</name>
</gene>
<dbReference type="PROSITE" id="PS50885">
    <property type="entry name" value="HAMP"/>
    <property type="match status" value="1"/>
</dbReference>
<dbReference type="Pfam" id="PF02518">
    <property type="entry name" value="HATPase_c"/>
    <property type="match status" value="1"/>
</dbReference>